<dbReference type="GO" id="GO:0005762">
    <property type="term" value="C:mitochondrial large ribosomal subunit"/>
    <property type="evidence" value="ECO:0000318"/>
    <property type="project" value="GO_Central"/>
</dbReference>
<dbReference type="PANTHER" id="PTHR36427">
    <property type="entry name" value="54S RIBOSOMAL PROTEIN L1, MITOCHONDRIAL"/>
    <property type="match status" value="1"/>
</dbReference>
<name>F4P4J6_BATDJ</name>
<protein>
    <recommendedName>
        <fullName evidence="6">Ribosomal protein</fullName>
    </recommendedName>
</protein>
<dbReference type="STRING" id="684364.F4P4J6"/>
<keyword evidence="5" id="KW-1185">Reference proteome</keyword>
<dbReference type="InterPro" id="IPR023674">
    <property type="entry name" value="Ribosomal_uL1-like"/>
</dbReference>
<dbReference type="InParanoid" id="F4P4J6"/>
<dbReference type="Proteomes" id="UP000007241">
    <property type="component" value="Unassembled WGS sequence"/>
</dbReference>
<keyword evidence="2" id="KW-0689">Ribosomal protein</keyword>
<organism evidence="4 5">
    <name type="scientific">Batrachochytrium dendrobatidis (strain JAM81 / FGSC 10211)</name>
    <name type="common">Frog chytrid fungus</name>
    <dbReference type="NCBI Taxonomy" id="684364"/>
    <lineage>
        <taxon>Eukaryota</taxon>
        <taxon>Fungi</taxon>
        <taxon>Fungi incertae sedis</taxon>
        <taxon>Chytridiomycota</taxon>
        <taxon>Chytridiomycota incertae sedis</taxon>
        <taxon>Chytridiomycetes</taxon>
        <taxon>Rhizophydiales</taxon>
        <taxon>Rhizophydiales incertae sedis</taxon>
        <taxon>Batrachochytrium</taxon>
    </lineage>
</organism>
<gene>
    <name evidence="4" type="ORF">BATDEDRAFT_30108</name>
</gene>
<dbReference type="FunCoup" id="F4P4J6">
    <property type="interactions" value="92"/>
</dbReference>
<dbReference type="InterPro" id="IPR016095">
    <property type="entry name" value="Ribosomal_uL1_3-a/b-sand"/>
</dbReference>
<dbReference type="HOGENOM" id="CLU_062853_1_0_1"/>
<dbReference type="Pfam" id="PF00687">
    <property type="entry name" value="Ribosomal_L1"/>
    <property type="match status" value="1"/>
</dbReference>
<dbReference type="CDD" id="cd00403">
    <property type="entry name" value="Ribosomal_L1"/>
    <property type="match status" value="1"/>
</dbReference>
<keyword evidence="3" id="KW-0687">Ribonucleoprotein</keyword>
<dbReference type="SUPFAM" id="SSF56808">
    <property type="entry name" value="Ribosomal protein L1"/>
    <property type="match status" value="1"/>
</dbReference>
<dbReference type="GeneID" id="18239941"/>
<dbReference type="EMBL" id="GL882885">
    <property type="protein sequence ID" value="EGF79637.1"/>
    <property type="molecule type" value="Genomic_DNA"/>
</dbReference>
<evidence type="ECO:0000256" key="2">
    <source>
        <dbReference type="ARBA" id="ARBA00022980"/>
    </source>
</evidence>
<reference evidence="4 5" key="1">
    <citation type="submission" date="2009-12" db="EMBL/GenBank/DDBJ databases">
        <title>The draft genome of Batrachochytrium dendrobatidis.</title>
        <authorList>
            <consortium name="US DOE Joint Genome Institute (JGI-PGF)"/>
            <person name="Kuo A."/>
            <person name="Salamov A."/>
            <person name="Schmutz J."/>
            <person name="Lucas S."/>
            <person name="Pitluck S."/>
            <person name="Rosenblum E."/>
            <person name="Stajich J."/>
            <person name="Eisen M."/>
            <person name="Grigoriev I.V."/>
        </authorList>
    </citation>
    <scope>NUCLEOTIDE SEQUENCE [LARGE SCALE GENOMIC DNA]</scope>
    <source>
        <strain evidence="5">JAM81 / FGSC 10211</strain>
    </source>
</reference>
<dbReference type="OrthoDB" id="1747252at2759"/>
<dbReference type="InterPro" id="IPR028364">
    <property type="entry name" value="Ribosomal_uL1/biogenesis"/>
</dbReference>
<evidence type="ECO:0008006" key="6">
    <source>
        <dbReference type="Google" id="ProtNLM"/>
    </source>
</evidence>
<dbReference type="Gene3D" id="3.40.50.790">
    <property type="match status" value="1"/>
</dbReference>
<dbReference type="GO" id="GO:0003735">
    <property type="term" value="F:structural constituent of ribosome"/>
    <property type="evidence" value="ECO:0000318"/>
    <property type="project" value="GO_Central"/>
</dbReference>
<evidence type="ECO:0000256" key="3">
    <source>
        <dbReference type="ARBA" id="ARBA00023274"/>
    </source>
</evidence>
<dbReference type="AlphaFoldDB" id="F4P4J6"/>
<proteinExistence type="inferred from homology"/>
<dbReference type="PANTHER" id="PTHR36427:SF3">
    <property type="entry name" value="LARGE RIBOSOMAL SUBUNIT PROTEIN UL1M"/>
    <property type="match status" value="1"/>
</dbReference>
<dbReference type="Gene3D" id="3.30.190.20">
    <property type="match status" value="1"/>
</dbReference>
<dbReference type="FunFam" id="3.30.190.20:FF:000026">
    <property type="entry name" value="Mitochondrial ribosomal protein L1"/>
    <property type="match status" value="1"/>
</dbReference>
<comment type="similarity">
    <text evidence="1">Belongs to the universal ribosomal protein uL1 family.</text>
</comment>
<accession>F4P4J6</accession>
<evidence type="ECO:0000313" key="5">
    <source>
        <dbReference type="Proteomes" id="UP000007241"/>
    </source>
</evidence>
<sequence length="280" mass="31035">MASNHEAVSLIEARRCYDKVKYRREQRKIKQKLNQDDITFDHAFSVFQTYTLGQDLPITAHIKIAHSESGKPIRGEVMFPHQVGQLEKPVVLMFATGKQAEEAKQLGVDIVGGDELIEQIMEDKITFDRCLSTSEMFPKVIKIARKLGPKGLMPSPAKGTVSDDLPAMMASLHASTKFELGSNNMIQVEVGRALWKESEVEANIKSLIGSIMKSRPSKQDVNGFVESISISAPHTAGMKLPNSKFIPKPPKALSEVKTLLESYGLLTRVGKGVQINIQYD</sequence>
<dbReference type="OMA" id="KTHFKIW"/>
<evidence type="ECO:0000256" key="1">
    <source>
        <dbReference type="ARBA" id="ARBA00010531"/>
    </source>
</evidence>
<evidence type="ECO:0000313" key="4">
    <source>
        <dbReference type="EMBL" id="EGF79637.1"/>
    </source>
</evidence>
<dbReference type="RefSeq" id="XP_006679506.1">
    <property type="nucleotide sequence ID" value="XM_006679443.1"/>
</dbReference>
<dbReference type="FunFam" id="3.40.50.790:FF:000001">
    <property type="entry name" value="50S ribosomal protein L1"/>
    <property type="match status" value="1"/>
</dbReference>